<dbReference type="EMBL" id="OU896719">
    <property type="protein sequence ID" value="CAH1119758.1"/>
    <property type="molecule type" value="Genomic_DNA"/>
</dbReference>
<dbReference type="GO" id="GO:0003690">
    <property type="term" value="F:double-stranded DNA binding"/>
    <property type="evidence" value="ECO:0007669"/>
    <property type="project" value="TreeGrafter"/>
</dbReference>
<dbReference type="GO" id="GO:0006303">
    <property type="term" value="P:double-strand break repair via nonhomologous end joining"/>
    <property type="evidence" value="ECO:0007669"/>
    <property type="project" value="TreeGrafter"/>
</dbReference>
<dbReference type="InterPro" id="IPR036465">
    <property type="entry name" value="vWFA_dom_sf"/>
</dbReference>
<dbReference type="InterPro" id="IPR016194">
    <property type="entry name" value="SPOC-like_C_dom_sf"/>
</dbReference>
<dbReference type="SUPFAM" id="SSF53300">
    <property type="entry name" value="vWA-like"/>
    <property type="match status" value="1"/>
</dbReference>
<evidence type="ECO:0000313" key="4">
    <source>
        <dbReference type="Proteomes" id="UP001153737"/>
    </source>
</evidence>
<feature type="domain" description="Ku70/Ku80 N-terminal alpha/beta" evidence="2">
    <location>
        <begin position="30"/>
        <end position="201"/>
    </location>
</feature>
<dbReference type="Pfam" id="PF03731">
    <property type="entry name" value="Ku_N"/>
    <property type="match status" value="1"/>
</dbReference>
<dbReference type="GO" id="GO:0043564">
    <property type="term" value="C:Ku70:Ku80 complex"/>
    <property type="evidence" value="ECO:0007669"/>
    <property type="project" value="TreeGrafter"/>
</dbReference>
<dbReference type="Gene3D" id="3.40.50.410">
    <property type="entry name" value="von Willebrand factor, type A domain"/>
    <property type="match status" value="1"/>
</dbReference>
<dbReference type="GO" id="GO:0000723">
    <property type="term" value="P:telomere maintenance"/>
    <property type="evidence" value="ECO:0007669"/>
    <property type="project" value="TreeGrafter"/>
</dbReference>
<evidence type="ECO:0000256" key="1">
    <source>
        <dbReference type="SAM" id="MobiDB-lite"/>
    </source>
</evidence>
<evidence type="ECO:0000313" key="3">
    <source>
        <dbReference type="EMBL" id="CAH1119758.1"/>
    </source>
</evidence>
<gene>
    <name evidence="3" type="ORF">PHAECO_LOCUS3676</name>
</gene>
<dbReference type="PANTHER" id="PTHR12604:SF2">
    <property type="entry name" value="X-RAY REPAIR CROSS-COMPLEMENTING PROTEIN 6"/>
    <property type="match status" value="1"/>
</dbReference>
<sequence length="512" mass="58778">MFRNEEDEASDYDEGDETFESHNFKPSYVVVAIDTHHSMFKRNKENKLHFRSCLEACLALADSLILKTNTRSWRPFSIVLSGQQTALIGFHNNILDTIKLLKAKLQLSDDALTKEFQSKGELDLAAFFLVCKKLFHDIKTTFYKRSLIYITNNDNPVNKKAAKFTALNEAKTFSGSEIEFQVIPTENNFNYKIFYNELLSLLGGPRIEEICLDTEGLTLKLSSSVGITQNQRRMKFYPFLNDQSRYLKCVKLDVVSQVGRLINVMMTKDGKKVMNMTEVSEESPEFFIKSHAEGVDHVRFDLAEKNMLQHSSIPIGITMMYVSKRLVDIGHVFTKPYLLKEDPSEELPFFNKFWQGCVDMDRVLICIVNSRELGKIRYSELIPVLVDDSPMFLVKSLPYANEISYPVESEYPEYIPDEEKRKVVEGLVDKLTFDFNISMVPDAVMEKKKAYIKAKLLDEPTENVDGPVTCDKDTLDEHLKDVVRDIKNKFVLSGEKKRKAPAPRGPSKKKQK</sequence>
<name>A0A9P0GNK2_PHACE</name>
<organism evidence="3 4">
    <name type="scientific">Phaedon cochleariae</name>
    <name type="common">Mustard beetle</name>
    <dbReference type="NCBI Taxonomy" id="80249"/>
    <lineage>
        <taxon>Eukaryota</taxon>
        <taxon>Metazoa</taxon>
        <taxon>Ecdysozoa</taxon>
        <taxon>Arthropoda</taxon>
        <taxon>Hexapoda</taxon>
        <taxon>Insecta</taxon>
        <taxon>Pterygota</taxon>
        <taxon>Neoptera</taxon>
        <taxon>Endopterygota</taxon>
        <taxon>Coleoptera</taxon>
        <taxon>Polyphaga</taxon>
        <taxon>Cucujiformia</taxon>
        <taxon>Chrysomeloidea</taxon>
        <taxon>Chrysomelidae</taxon>
        <taxon>Chrysomelinae</taxon>
        <taxon>Chrysomelini</taxon>
        <taxon>Phaedon</taxon>
    </lineage>
</organism>
<accession>A0A9P0GNK2</accession>
<dbReference type="SUPFAM" id="SSF100939">
    <property type="entry name" value="SPOC domain-like"/>
    <property type="match status" value="1"/>
</dbReference>
<keyword evidence="4" id="KW-1185">Reference proteome</keyword>
<reference evidence="3" key="1">
    <citation type="submission" date="2022-01" db="EMBL/GenBank/DDBJ databases">
        <authorList>
            <person name="King R."/>
        </authorList>
    </citation>
    <scope>NUCLEOTIDE SEQUENCE</scope>
</reference>
<proteinExistence type="predicted"/>
<dbReference type="OrthoDB" id="3249161at2759"/>
<dbReference type="GO" id="GO:0042162">
    <property type="term" value="F:telomeric DNA binding"/>
    <property type="evidence" value="ECO:0007669"/>
    <property type="project" value="TreeGrafter"/>
</dbReference>
<dbReference type="Gene3D" id="1.10.1600.10">
    <property type="match status" value="1"/>
</dbReference>
<dbReference type="InterPro" id="IPR005161">
    <property type="entry name" value="Ku_N"/>
</dbReference>
<feature type="compositionally biased region" description="Basic residues" evidence="1">
    <location>
        <begin position="496"/>
        <end position="512"/>
    </location>
</feature>
<dbReference type="PANTHER" id="PTHR12604">
    <property type="entry name" value="KU AUTOANTIGEN DNA HELICASE"/>
    <property type="match status" value="1"/>
</dbReference>
<reference evidence="3" key="2">
    <citation type="submission" date="2022-10" db="EMBL/GenBank/DDBJ databases">
        <authorList>
            <consortium name="ENA_rothamsted_submissions"/>
            <consortium name="culmorum"/>
            <person name="King R."/>
        </authorList>
    </citation>
    <scope>NUCLEOTIDE SEQUENCE</scope>
</reference>
<protein>
    <recommendedName>
        <fullName evidence="2">Ku70/Ku80 N-terminal alpha/beta domain-containing protein</fullName>
    </recommendedName>
</protein>
<evidence type="ECO:0000259" key="2">
    <source>
        <dbReference type="Pfam" id="PF03731"/>
    </source>
</evidence>
<dbReference type="Proteomes" id="UP001153737">
    <property type="component" value="Chromosome 13"/>
</dbReference>
<feature type="region of interest" description="Disordered" evidence="1">
    <location>
        <begin position="492"/>
        <end position="512"/>
    </location>
</feature>
<dbReference type="AlphaFoldDB" id="A0A9P0GNK2"/>